<name>B3DX92_METI4</name>
<sequence length="49" mass="5907">MVVYSSKGSLMRSPFLEKKIFFKRKLEISREISRPFYEYTQKKTLASTR</sequence>
<accession>B3DX92</accession>
<reference evidence="1 2" key="1">
    <citation type="journal article" date="2008" name="Biol. Direct">
        <title>Complete genome sequence of the extremely acidophilic methanotroph isolate V4, Methylacidiphilum infernorum, a representative of the bacterial phylum Verrucomicrobia.</title>
        <authorList>
            <person name="Hou S."/>
            <person name="Makarova K.S."/>
            <person name="Saw J.H."/>
            <person name="Senin P."/>
            <person name="Ly B.V."/>
            <person name="Zhou Z."/>
            <person name="Ren Y."/>
            <person name="Wang J."/>
            <person name="Galperin M.Y."/>
            <person name="Omelchenko M.V."/>
            <person name="Wolf Y.I."/>
            <person name="Yutin N."/>
            <person name="Koonin E.V."/>
            <person name="Stott M.B."/>
            <person name="Mountain B.W."/>
            <person name="Crowe M.A."/>
            <person name="Smirnova A.V."/>
            <person name="Dunfield P.F."/>
            <person name="Feng L."/>
            <person name="Wang L."/>
            <person name="Alam M."/>
        </authorList>
    </citation>
    <scope>NUCLEOTIDE SEQUENCE [LARGE SCALE GENOMIC DNA]</scope>
    <source>
        <strain evidence="2">Isolate V4</strain>
    </source>
</reference>
<dbReference type="HOGENOM" id="CLU_3137585_0_0_0"/>
<dbReference type="STRING" id="481448.Minf_1747"/>
<dbReference type="KEGG" id="min:Minf_1747"/>
<evidence type="ECO:0000313" key="2">
    <source>
        <dbReference type="Proteomes" id="UP000009149"/>
    </source>
</evidence>
<dbReference type="Proteomes" id="UP000009149">
    <property type="component" value="Chromosome"/>
</dbReference>
<gene>
    <name evidence="1" type="ordered locus">Minf_1747</name>
</gene>
<evidence type="ECO:0000313" key="1">
    <source>
        <dbReference type="EMBL" id="ACD83801.1"/>
    </source>
</evidence>
<dbReference type="AlphaFoldDB" id="B3DX92"/>
<organism evidence="1 2">
    <name type="scientific">Methylacidiphilum infernorum (isolate V4)</name>
    <name type="common">Methylokorus infernorum (strain V4)</name>
    <dbReference type="NCBI Taxonomy" id="481448"/>
    <lineage>
        <taxon>Bacteria</taxon>
        <taxon>Pseudomonadati</taxon>
        <taxon>Verrucomicrobiota</taxon>
        <taxon>Methylacidiphilae</taxon>
        <taxon>Methylacidiphilales</taxon>
        <taxon>Methylacidiphilaceae</taxon>
        <taxon>Methylacidiphilum (ex Ratnadevi et al. 2023)</taxon>
    </lineage>
</organism>
<dbReference type="EMBL" id="CP000975">
    <property type="protein sequence ID" value="ACD83801.1"/>
    <property type="molecule type" value="Genomic_DNA"/>
</dbReference>
<protein>
    <submittedName>
        <fullName evidence="1">Uncharacterized protein</fullName>
    </submittedName>
</protein>
<proteinExistence type="predicted"/>